<keyword evidence="1" id="KW-0472">Membrane</keyword>
<feature type="transmembrane region" description="Helical" evidence="1">
    <location>
        <begin position="12"/>
        <end position="36"/>
    </location>
</feature>
<protein>
    <recommendedName>
        <fullName evidence="4">Transmembrane protein</fullName>
    </recommendedName>
</protein>
<keyword evidence="3" id="KW-1185">Reference proteome</keyword>
<keyword evidence="1" id="KW-1133">Transmembrane helix</keyword>
<evidence type="ECO:0000313" key="3">
    <source>
        <dbReference type="Proteomes" id="UP000269708"/>
    </source>
</evidence>
<keyword evidence="1" id="KW-0812">Transmembrane</keyword>
<dbReference type="RefSeq" id="WP_123771286.1">
    <property type="nucleotide sequence ID" value="NZ_RKQN01000005.1"/>
</dbReference>
<dbReference type="Proteomes" id="UP000269708">
    <property type="component" value="Unassembled WGS sequence"/>
</dbReference>
<accession>A0A3N4VR68</accession>
<proteinExistence type="predicted"/>
<gene>
    <name evidence="2" type="ORF">EDC50_2969</name>
</gene>
<dbReference type="EMBL" id="RKQN01000005">
    <property type="protein sequence ID" value="RPE75524.1"/>
    <property type="molecule type" value="Genomic_DNA"/>
</dbReference>
<evidence type="ECO:0000256" key="1">
    <source>
        <dbReference type="SAM" id="Phobius"/>
    </source>
</evidence>
<feature type="transmembrane region" description="Helical" evidence="1">
    <location>
        <begin position="66"/>
        <end position="87"/>
    </location>
</feature>
<organism evidence="2 3">
    <name type="scientific">Vulcaniibacterium tengchongense</name>
    <dbReference type="NCBI Taxonomy" id="1273429"/>
    <lineage>
        <taxon>Bacteria</taxon>
        <taxon>Pseudomonadati</taxon>
        <taxon>Pseudomonadota</taxon>
        <taxon>Gammaproteobacteria</taxon>
        <taxon>Lysobacterales</taxon>
        <taxon>Lysobacteraceae</taxon>
        <taxon>Vulcaniibacterium</taxon>
    </lineage>
</organism>
<comment type="caution">
    <text evidence="2">The sequence shown here is derived from an EMBL/GenBank/DDBJ whole genome shotgun (WGS) entry which is preliminary data.</text>
</comment>
<name>A0A3N4VR68_9GAMM</name>
<sequence>MIPAARSLRRVSWFAWALLALAVCGSAAVWVLLSLYSGRQHSWMALLAALDVAWLLRLGRWPSGRLRLLAGVLATAAAAALANWWIVATQLGAMLGLDPLSSALRLGAHHAWTLMRLANGPTDLAWIAAALVAAAWTSR</sequence>
<reference evidence="2 3" key="1">
    <citation type="submission" date="2018-11" db="EMBL/GenBank/DDBJ databases">
        <title>Genomic Encyclopedia of Type Strains, Phase IV (KMG-IV): sequencing the most valuable type-strain genomes for metagenomic binning, comparative biology and taxonomic classification.</title>
        <authorList>
            <person name="Goeker M."/>
        </authorList>
    </citation>
    <scope>NUCLEOTIDE SEQUENCE [LARGE SCALE GENOMIC DNA]</scope>
    <source>
        <strain evidence="2 3">DSM 25623</strain>
    </source>
</reference>
<evidence type="ECO:0008006" key="4">
    <source>
        <dbReference type="Google" id="ProtNLM"/>
    </source>
</evidence>
<dbReference type="OrthoDB" id="5975450at2"/>
<dbReference type="AlphaFoldDB" id="A0A3N4VR68"/>
<feature type="transmembrane region" description="Helical" evidence="1">
    <location>
        <begin position="42"/>
        <end position="59"/>
    </location>
</feature>
<evidence type="ECO:0000313" key="2">
    <source>
        <dbReference type="EMBL" id="RPE75524.1"/>
    </source>
</evidence>